<keyword evidence="4" id="KW-1185">Reference proteome</keyword>
<dbReference type="PROSITE" id="PS50096">
    <property type="entry name" value="IQ"/>
    <property type="match status" value="1"/>
</dbReference>
<protein>
    <recommendedName>
        <fullName evidence="2">ATPase AAA-type core domain-containing protein</fullName>
    </recommendedName>
</protein>
<dbReference type="GO" id="GO:0016887">
    <property type="term" value="F:ATP hydrolysis activity"/>
    <property type="evidence" value="ECO:0007669"/>
    <property type="project" value="InterPro"/>
</dbReference>
<sequence>MSKQYYNNMWQETINDIQDLIQVENFQNEPDFLKKPSQDLFQHYAQNYIRYIGIYKKLEDCYDQMVHPQKKLNLKELLELAIIRMIENKKLVIQFNVHSNSYQSDMVNLDELITDLKLTPDYLEVPIPRYFKKETDKERLDERNFIIDKTLQDMDLGQPEETVIEEQYFLDTKLENIIEIIQRNERGRAGIQRVLQFKQLRKERLRKENKTKRLAEGEEITDEQENEKALLIIQKCFKGYKGREQVYFMREEEMKFLGIQRDSEDPKQANSQFMKAQEQRQKMTLIQQQHMKDYEAKKIELKQLVQETEGPEIKEKKIKERIDWIDMYLDKTEGKKLPAKAIDFYDDKKRYPPTQEELDALKGGKKGAKKENKPEKKGKKGKKDKKEEKKDTIDLTTVIKINERVEEYLTTWGSTDDSTNFQQTFVTDVAKGLVRQSVDTQMNSLVDELIEIELDNRHLFLLKKPRKKPPKPKKIKPPKPKNFKVPGAGGVKGRDVFDLLSELLEYGIVKKLMPANLSDLKGGQNVLGATQEQQFATTPDPSYPQLRSALAEFVGMQLGSPILKEKLDKMSYFLFFGPSGSGKTLAIRALATECNAMLLDITPSSPEVQQKFSDKSSIGKTFYTVFYVAKVLHPTIIFMDNIEQVFGSAKKKKGVPAAPWAKLKKPLQDFKKAKFIEPTTRVVFIGCTNQPELMIMKDTKNFFEKKFFFPMLNYDTRLTLLNFFIEEKGIKLEPNFPLSTLAHLTEGYTAGSFKNIIDKIITTERIKKISDKPITIDEFVARLSRQPYVKSQADYDKLRTFFDEVTGTKERREKSKAVAVDPKKGGKKK</sequence>
<evidence type="ECO:0000256" key="1">
    <source>
        <dbReference type="SAM" id="MobiDB-lite"/>
    </source>
</evidence>
<reference evidence="3" key="1">
    <citation type="submission" date="2021-01" db="EMBL/GenBank/DDBJ databases">
        <authorList>
            <consortium name="Genoscope - CEA"/>
            <person name="William W."/>
        </authorList>
    </citation>
    <scope>NUCLEOTIDE SEQUENCE</scope>
</reference>
<dbReference type="AlphaFoldDB" id="A0A8S1MNN9"/>
<evidence type="ECO:0000313" key="4">
    <source>
        <dbReference type="Proteomes" id="UP000688137"/>
    </source>
</evidence>
<name>A0A8S1MNN9_PARPR</name>
<proteinExistence type="predicted"/>
<dbReference type="Proteomes" id="UP000688137">
    <property type="component" value="Unassembled WGS sequence"/>
</dbReference>
<dbReference type="Pfam" id="PF00004">
    <property type="entry name" value="AAA"/>
    <property type="match status" value="1"/>
</dbReference>
<gene>
    <name evidence="3" type="ORF">PPRIM_AZ9-3.1.T0600258</name>
</gene>
<dbReference type="InterPro" id="IPR003959">
    <property type="entry name" value="ATPase_AAA_core"/>
</dbReference>
<feature type="region of interest" description="Disordered" evidence="1">
    <location>
        <begin position="465"/>
        <end position="487"/>
    </location>
</feature>
<organism evidence="3 4">
    <name type="scientific">Paramecium primaurelia</name>
    <dbReference type="NCBI Taxonomy" id="5886"/>
    <lineage>
        <taxon>Eukaryota</taxon>
        <taxon>Sar</taxon>
        <taxon>Alveolata</taxon>
        <taxon>Ciliophora</taxon>
        <taxon>Intramacronucleata</taxon>
        <taxon>Oligohymenophorea</taxon>
        <taxon>Peniculida</taxon>
        <taxon>Parameciidae</taxon>
        <taxon>Paramecium</taxon>
    </lineage>
</organism>
<dbReference type="PANTHER" id="PTHR14690">
    <property type="entry name" value="IQ MOTIF CONTAINING WITH AAA DOMAIN 1"/>
    <property type="match status" value="1"/>
</dbReference>
<dbReference type="EMBL" id="CAJJDM010000061">
    <property type="protein sequence ID" value="CAD8078803.1"/>
    <property type="molecule type" value="Genomic_DNA"/>
</dbReference>
<feature type="domain" description="ATPase AAA-type core" evidence="2">
    <location>
        <begin position="574"/>
        <end position="710"/>
    </location>
</feature>
<accession>A0A8S1MNN9</accession>
<dbReference type="PANTHER" id="PTHR14690:SF0">
    <property type="entry name" value="IQ MOTIF CONTAINING WITH AAA DOMAIN 1"/>
    <property type="match status" value="1"/>
</dbReference>
<feature type="compositionally biased region" description="Basic residues" evidence="1">
    <location>
        <begin position="465"/>
        <end position="482"/>
    </location>
</feature>
<comment type="caution">
    <text evidence="3">The sequence shown here is derived from an EMBL/GenBank/DDBJ whole genome shotgun (WGS) entry which is preliminary data.</text>
</comment>
<evidence type="ECO:0000313" key="3">
    <source>
        <dbReference type="EMBL" id="CAD8078803.1"/>
    </source>
</evidence>
<dbReference type="GO" id="GO:0005524">
    <property type="term" value="F:ATP binding"/>
    <property type="evidence" value="ECO:0007669"/>
    <property type="project" value="InterPro"/>
</dbReference>
<feature type="region of interest" description="Disordered" evidence="1">
    <location>
        <begin position="355"/>
        <end position="389"/>
    </location>
</feature>
<dbReference type="InterPro" id="IPR052267">
    <property type="entry name" value="N-DRC_Component"/>
</dbReference>
<evidence type="ECO:0000259" key="2">
    <source>
        <dbReference type="Pfam" id="PF00004"/>
    </source>
</evidence>
<dbReference type="OMA" id="VCHETGA"/>